<proteinExistence type="predicted"/>
<evidence type="ECO:0000313" key="3">
    <source>
        <dbReference type="Proteomes" id="UP000252586"/>
    </source>
</evidence>
<comment type="caution">
    <text evidence="2">The sequence shown here is derived from an EMBL/GenBank/DDBJ whole genome shotgun (WGS) entry which is preliminary data.</text>
</comment>
<name>A0A366DSN4_9NOCA</name>
<reference evidence="2 3" key="1">
    <citation type="submission" date="2018-06" db="EMBL/GenBank/DDBJ databases">
        <title>Genomic Encyclopedia of Type Strains, Phase IV (KMG-IV): sequencing the most valuable type-strain genomes for metagenomic binning, comparative biology and taxonomic classification.</title>
        <authorList>
            <person name="Goeker M."/>
        </authorList>
    </citation>
    <scope>NUCLEOTIDE SEQUENCE [LARGE SCALE GENOMIC DNA]</scope>
    <source>
        <strain evidence="2 3">DSM 44599</strain>
    </source>
</reference>
<evidence type="ECO:0000256" key="1">
    <source>
        <dbReference type="SAM" id="MobiDB-lite"/>
    </source>
</evidence>
<gene>
    <name evidence="2" type="ORF">DFR74_103563</name>
</gene>
<protein>
    <submittedName>
        <fullName evidence="2">Uncharacterized protein</fullName>
    </submittedName>
</protein>
<feature type="region of interest" description="Disordered" evidence="1">
    <location>
        <begin position="1"/>
        <end position="22"/>
    </location>
</feature>
<dbReference type="RefSeq" id="WP_157115888.1">
    <property type="nucleotide sequence ID" value="NZ_QNRE01000003.1"/>
</dbReference>
<dbReference type="STRING" id="1210090.GCA_001613185_06300"/>
<dbReference type="AlphaFoldDB" id="A0A366DSN4"/>
<evidence type="ECO:0000313" key="2">
    <source>
        <dbReference type="EMBL" id="RBO92915.1"/>
    </source>
</evidence>
<accession>A0A366DSN4</accession>
<dbReference type="Proteomes" id="UP000252586">
    <property type="component" value="Unassembled WGS sequence"/>
</dbReference>
<dbReference type="EMBL" id="QNRE01000003">
    <property type="protein sequence ID" value="RBO92915.1"/>
    <property type="molecule type" value="Genomic_DNA"/>
</dbReference>
<organism evidence="2 3">
    <name type="scientific">Nocardia puris</name>
    <dbReference type="NCBI Taxonomy" id="208602"/>
    <lineage>
        <taxon>Bacteria</taxon>
        <taxon>Bacillati</taxon>
        <taxon>Actinomycetota</taxon>
        <taxon>Actinomycetes</taxon>
        <taxon>Mycobacteriales</taxon>
        <taxon>Nocardiaceae</taxon>
        <taxon>Nocardia</taxon>
    </lineage>
</organism>
<sequence>MALSNTEADLQAAGPPPERRPRHALAFPSILSIPYTIDTTLTRLAAALR</sequence>
<keyword evidence="3" id="KW-1185">Reference proteome</keyword>